<comment type="caution">
    <text evidence="5">The sequence shown here is derived from an EMBL/GenBank/DDBJ whole genome shotgun (WGS) entry which is preliminary data.</text>
</comment>
<dbReference type="CDD" id="cd02653">
    <property type="entry name" value="nuc_hydro_3"/>
    <property type="match status" value="1"/>
</dbReference>
<evidence type="ECO:0000313" key="6">
    <source>
        <dbReference type="Proteomes" id="UP001081071"/>
    </source>
</evidence>
<name>A0ABT4MKM2_9NOCA</name>
<protein>
    <submittedName>
        <fullName evidence="5">Nucleoside hydrolase</fullName>
    </submittedName>
</protein>
<keyword evidence="2" id="KW-0326">Glycosidase</keyword>
<dbReference type="EMBL" id="JAPWIJ010000007">
    <property type="protein sequence ID" value="MCZ4520291.1"/>
    <property type="molecule type" value="Genomic_DNA"/>
</dbReference>
<organism evidence="5 6">
    <name type="scientific">Rhodococcus ruber</name>
    <dbReference type="NCBI Taxonomy" id="1830"/>
    <lineage>
        <taxon>Bacteria</taxon>
        <taxon>Bacillati</taxon>
        <taxon>Actinomycetota</taxon>
        <taxon>Actinomycetes</taxon>
        <taxon>Mycobacteriales</taxon>
        <taxon>Nocardiaceae</taxon>
        <taxon>Rhodococcus</taxon>
    </lineage>
</organism>
<dbReference type="PANTHER" id="PTHR12304:SF4">
    <property type="entry name" value="URIDINE NUCLEOSIDASE"/>
    <property type="match status" value="1"/>
</dbReference>
<accession>A0ABT4MKM2</accession>
<feature type="region of interest" description="Disordered" evidence="3">
    <location>
        <begin position="214"/>
        <end position="236"/>
    </location>
</feature>
<feature type="domain" description="Inosine/uridine-preferring nucleoside hydrolase" evidence="4">
    <location>
        <begin position="5"/>
        <end position="328"/>
    </location>
</feature>
<proteinExistence type="predicted"/>
<dbReference type="InterPro" id="IPR023186">
    <property type="entry name" value="IUNH"/>
</dbReference>
<dbReference type="RefSeq" id="WP_269606466.1">
    <property type="nucleotide sequence ID" value="NZ_JAPWIJ010000007.1"/>
</dbReference>
<dbReference type="SUPFAM" id="SSF53590">
    <property type="entry name" value="Nucleoside hydrolase"/>
    <property type="match status" value="1"/>
</dbReference>
<dbReference type="Gene3D" id="3.90.245.10">
    <property type="entry name" value="Ribonucleoside hydrolase-like"/>
    <property type="match status" value="1"/>
</dbReference>
<dbReference type="GO" id="GO:0016787">
    <property type="term" value="F:hydrolase activity"/>
    <property type="evidence" value="ECO:0007669"/>
    <property type="project" value="UniProtKB-KW"/>
</dbReference>
<reference evidence="5" key="1">
    <citation type="submission" date="2022-12" db="EMBL/GenBank/DDBJ databases">
        <authorList>
            <person name="Krivoruchko A.V."/>
            <person name="Elkin A."/>
        </authorList>
    </citation>
    <scope>NUCLEOTIDE SEQUENCE</scope>
    <source>
        <strain evidence="5">IEGM 1391</strain>
    </source>
</reference>
<gene>
    <name evidence="5" type="ORF">O4220_17395</name>
</gene>
<dbReference type="InterPro" id="IPR001910">
    <property type="entry name" value="Inosine/uridine_hydrolase_dom"/>
</dbReference>
<sequence length="358" mass="38590">MTVPLIVDVDTGIDDSLALLYLLATEEADILGIASTAGNVPVDQVAANNLAWLDLCRAGDVEVALGAQVPLVAPLMTTEDTHGPQGIGYAELPVSPRSLSPRDATTMWIELVRSHPGEITGLVTGPLTNLALAIRRDPELPRLLKRLVLMGGAFQHQGNTTPTSEWNIAVDPEAASEVFAAFSGLPAERHPIVCALDITETIEMTPEHVRRLAERAGSSPGEVISSSDTPGVRSTASNPIVRHFSDAVRFYMEFHRDHDQGFLAHMHDPFAAAVALDADIATYRHATVDVELIGTLTRGTTVADWRGMWGRDANVAIATHTDPEAFFDRLIDRVGALAARLYPAAQRAEFDSGIERVE</sequence>
<evidence type="ECO:0000313" key="5">
    <source>
        <dbReference type="EMBL" id="MCZ4520291.1"/>
    </source>
</evidence>
<keyword evidence="1 5" id="KW-0378">Hydrolase</keyword>
<dbReference type="PANTHER" id="PTHR12304">
    <property type="entry name" value="INOSINE-URIDINE PREFERRING NUCLEOSIDE HYDROLASE"/>
    <property type="match status" value="1"/>
</dbReference>
<evidence type="ECO:0000256" key="2">
    <source>
        <dbReference type="ARBA" id="ARBA00023295"/>
    </source>
</evidence>
<evidence type="ECO:0000256" key="1">
    <source>
        <dbReference type="ARBA" id="ARBA00022801"/>
    </source>
</evidence>
<evidence type="ECO:0000256" key="3">
    <source>
        <dbReference type="SAM" id="MobiDB-lite"/>
    </source>
</evidence>
<dbReference type="InterPro" id="IPR036452">
    <property type="entry name" value="Ribo_hydro-like"/>
</dbReference>
<dbReference type="Pfam" id="PF01156">
    <property type="entry name" value="IU_nuc_hydro"/>
    <property type="match status" value="1"/>
</dbReference>
<evidence type="ECO:0000259" key="4">
    <source>
        <dbReference type="Pfam" id="PF01156"/>
    </source>
</evidence>
<keyword evidence="6" id="KW-1185">Reference proteome</keyword>
<dbReference type="Proteomes" id="UP001081071">
    <property type="component" value="Unassembled WGS sequence"/>
</dbReference>
<feature type="compositionally biased region" description="Polar residues" evidence="3">
    <location>
        <begin position="224"/>
        <end position="236"/>
    </location>
</feature>